<evidence type="ECO:0000256" key="2">
    <source>
        <dbReference type="ARBA" id="ARBA00022679"/>
    </source>
</evidence>
<evidence type="ECO:0000313" key="6">
    <source>
        <dbReference type="Proteomes" id="UP001519343"/>
    </source>
</evidence>
<evidence type="ECO:0000256" key="1">
    <source>
        <dbReference type="ARBA" id="ARBA00022603"/>
    </source>
</evidence>
<dbReference type="InterPro" id="IPR041698">
    <property type="entry name" value="Methyltransf_25"/>
</dbReference>
<dbReference type="InterPro" id="IPR029063">
    <property type="entry name" value="SAM-dependent_MTases_sf"/>
</dbReference>
<dbReference type="PANTHER" id="PTHR43464">
    <property type="entry name" value="METHYLTRANSFERASE"/>
    <property type="match status" value="1"/>
</dbReference>
<comment type="caution">
    <text evidence="5">The sequence shown here is derived from an EMBL/GenBank/DDBJ whole genome shotgun (WGS) entry which is preliminary data.</text>
</comment>
<protein>
    <submittedName>
        <fullName evidence="5">SAM-dependent methyltransferase</fullName>
    </submittedName>
</protein>
<sequence length="179" mass="20704">MSEMDRLKWDSKYRDKLLKGIAVSEPCPRLKQLSSYLAGGSALELACGMGENSFYLARKGYRVTAYDVSPVVIDFIRAQAKNFSITAEVMDLDHWSPDLEQYDLVVITKFLDRRLFPIIKSVIKPDGLFFMETFYHSTAMRDEYKLLPNELQERFGEWEILFFEQDPGTGLQSILVRKP</sequence>
<keyword evidence="1 5" id="KW-0489">Methyltransferase</keyword>
<evidence type="ECO:0000259" key="4">
    <source>
        <dbReference type="Pfam" id="PF13649"/>
    </source>
</evidence>
<evidence type="ECO:0000256" key="3">
    <source>
        <dbReference type="ARBA" id="ARBA00022691"/>
    </source>
</evidence>
<reference evidence="5 6" key="1">
    <citation type="submission" date="2021-03" db="EMBL/GenBank/DDBJ databases">
        <title>Genomic Encyclopedia of Type Strains, Phase IV (KMG-IV): sequencing the most valuable type-strain genomes for metagenomic binning, comparative biology and taxonomic classification.</title>
        <authorList>
            <person name="Goeker M."/>
        </authorList>
    </citation>
    <scope>NUCLEOTIDE SEQUENCE [LARGE SCALE GENOMIC DNA]</scope>
    <source>
        <strain evidence="5 6">DSM 24738</strain>
    </source>
</reference>
<gene>
    <name evidence="5" type="ORF">J2Z37_001175</name>
</gene>
<keyword evidence="6" id="KW-1185">Reference proteome</keyword>
<evidence type="ECO:0000313" key="5">
    <source>
        <dbReference type="EMBL" id="MBP1931178.1"/>
    </source>
</evidence>
<keyword evidence="2" id="KW-0808">Transferase</keyword>
<proteinExistence type="predicted"/>
<name>A0ABS4GLM9_9BACL</name>
<dbReference type="Proteomes" id="UP001519343">
    <property type="component" value="Unassembled WGS sequence"/>
</dbReference>
<organism evidence="5 6">
    <name type="scientific">Ammoniphilus resinae</name>
    <dbReference type="NCBI Taxonomy" id="861532"/>
    <lineage>
        <taxon>Bacteria</taxon>
        <taxon>Bacillati</taxon>
        <taxon>Bacillota</taxon>
        <taxon>Bacilli</taxon>
        <taxon>Bacillales</taxon>
        <taxon>Paenibacillaceae</taxon>
        <taxon>Aneurinibacillus group</taxon>
        <taxon>Ammoniphilus</taxon>
    </lineage>
</organism>
<accession>A0ABS4GLM9</accession>
<dbReference type="PANTHER" id="PTHR43464:SF19">
    <property type="entry name" value="UBIQUINONE BIOSYNTHESIS O-METHYLTRANSFERASE, MITOCHONDRIAL"/>
    <property type="match status" value="1"/>
</dbReference>
<dbReference type="Pfam" id="PF13649">
    <property type="entry name" value="Methyltransf_25"/>
    <property type="match status" value="1"/>
</dbReference>
<dbReference type="GO" id="GO:0032259">
    <property type="term" value="P:methylation"/>
    <property type="evidence" value="ECO:0007669"/>
    <property type="project" value="UniProtKB-KW"/>
</dbReference>
<dbReference type="RefSeq" id="WP_209809261.1">
    <property type="nucleotide sequence ID" value="NZ_JAGGKT010000002.1"/>
</dbReference>
<dbReference type="EMBL" id="JAGGKT010000002">
    <property type="protein sequence ID" value="MBP1931178.1"/>
    <property type="molecule type" value="Genomic_DNA"/>
</dbReference>
<keyword evidence="3" id="KW-0949">S-adenosyl-L-methionine</keyword>
<dbReference type="CDD" id="cd02440">
    <property type="entry name" value="AdoMet_MTases"/>
    <property type="match status" value="1"/>
</dbReference>
<dbReference type="GO" id="GO:0008168">
    <property type="term" value="F:methyltransferase activity"/>
    <property type="evidence" value="ECO:0007669"/>
    <property type="project" value="UniProtKB-KW"/>
</dbReference>
<dbReference type="Gene3D" id="3.40.50.150">
    <property type="entry name" value="Vaccinia Virus protein VP39"/>
    <property type="match status" value="1"/>
</dbReference>
<dbReference type="SUPFAM" id="SSF53335">
    <property type="entry name" value="S-adenosyl-L-methionine-dependent methyltransferases"/>
    <property type="match status" value="1"/>
</dbReference>
<feature type="domain" description="Methyltransferase" evidence="4">
    <location>
        <begin position="43"/>
        <end position="127"/>
    </location>
</feature>